<evidence type="ECO:0000313" key="3">
    <source>
        <dbReference type="EMBL" id="GMI09565.1"/>
    </source>
</evidence>
<dbReference type="GO" id="GO:0016787">
    <property type="term" value="F:hydrolase activity"/>
    <property type="evidence" value="ECO:0007669"/>
    <property type="project" value="InterPro"/>
</dbReference>
<dbReference type="Gene3D" id="3.60.21.10">
    <property type="match status" value="1"/>
</dbReference>
<proteinExistence type="predicted"/>
<evidence type="ECO:0000313" key="4">
    <source>
        <dbReference type="Proteomes" id="UP001165160"/>
    </source>
</evidence>
<comment type="caution">
    <text evidence="3">The sequence shown here is derived from an EMBL/GenBank/DDBJ whole genome shotgun (WGS) entry which is preliminary data.</text>
</comment>
<gene>
    <name evidence="3" type="ORF">TrVE_jg10412</name>
</gene>
<sequence length="542" mass="59328">MRTAVLILMLLISRGICFRGALVRGASVCSRPFTDRSLSATSKKTLIAYFTDVEGDKDYLDRYIDLSKVLHRSGADGQDLVLRDGAHLVFGGDVVDRGGYDLEVLRTINGLKAKFPDNVHLIMGNRDANKMRIGSEIGEPKSSHSELDHHGGVYWFRETGRVGDPECDNVPTTSVERLKWMLKSTMGCPDSFEFRKAELEEERGVDLVTDEDVVESYREACSPSGLMGQYINSAVVALRMGNVLFTHGGISKPPEVTDDKLWGWRAMPPLFDGGKKGRGGGGSGFQPWYEAINSFADDQRKEWRDQIGEGGVWATKGGYSSLPNRGGSLMMYGMGWLMDDAGKRSKNPTIIYSSWLQDGMPNESAKSAEVEEIFNESDGLQLIVNGHQPHGDSPLVVRVGDSDRMIVTGDTSYSGDVVWQGGEQQNMGRQGSKSGRGKVCVSEILIELDSESGNVDNVTCHGVLSDGSKYSEFSVMDKLIGKEATEEDFGPDAWVDGGSDGGLTEARKTWWVKAYLGDGKYVGCHARGWSVTNKIIQAIPNT</sequence>
<dbReference type="Pfam" id="PF00149">
    <property type="entry name" value="Metallophos"/>
    <property type="match status" value="1"/>
</dbReference>
<dbReference type="PANTHER" id="PTHR42254">
    <property type="entry name" value="METALLOPHOS DOMAIN-CONTAINING PROTEIN"/>
    <property type="match status" value="1"/>
</dbReference>
<dbReference type="InterPro" id="IPR004843">
    <property type="entry name" value="Calcineurin-like_PHP"/>
</dbReference>
<dbReference type="EMBL" id="BRXX01000402">
    <property type="protein sequence ID" value="GMI09565.1"/>
    <property type="molecule type" value="Genomic_DNA"/>
</dbReference>
<evidence type="ECO:0000259" key="2">
    <source>
        <dbReference type="Pfam" id="PF00149"/>
    </source>
</evidence>
<feature type="chain" id="PRO_5040834944" description="Calcineurin-like phosphoesterase domain-containing protein" evidence="1">
    <location>
        <begin position="18"/>
        <end position="542"/>
    </location>
</feature>
<keyword evidence="4" id="KW-1185">Reference proteome</keyword>
<feature type="domain" description="Calcineurin-like phosphoesterase" evidence="2">
    <location>
        <begin position="83"/>
        <end position="135"/>
    </location>
</feature>
<dbReference type="Proteomes" id="UP001165160">
    <property type="component" value="Unassembled WGS sequence"/>
</dbReference>
<accession>A0A9W7FCC2</accession>
<evidence type="ECO:0000256" key="1">
    <source>
        <dbReference type="SAM" id="SignalP"/>
    </source>
</evidence>
<organism evidence="3 4">
    <name type="scientific">Triparma verrucosa</name>
    <dbReference type="NCBI Taxonomy" id="1606542"/>
    <lineage>
        <taxon>Eukaryota</taxon>
        <taxon>Sar</taxon>
        <taxon>Stramenopiles</taxon>
        <taxon>Ochrophyta</taxon>
        <taxon>Bolidophyceae</taxon>
        <taxon>Parmales</taxon>
        <taxon>Triparmaceae</taxon>
        <taxon>Triparma</taxon>
    </lineage>
</organism>
<dbReference type="InterPro" id="IPR029052">
    <property type="entry name" value="Metallo-depent_PP-like"/>
</dbReference>
<feature type="signal peptide" evidence="1">
    <location>
        <begin position="1"/>
        <end position="17"/>
    </location>
</feature>
<dbReference type="PANTHER" id="PTHR42254:SF1">
    <property type="entry name" value="CALCINEURIN-LIKE PHOSPHOESTERASE DOMAIN-CONTAINING PROTEIN"/>
    <property type="match status" value="1"/>
</dbReference>
<dbReference type="AlphaFoldDB" id="A0A9W7FCC2"/>
<dbReference type="SUPFAM" id="SSF56300">
    <property type="entry name" value="Metallo-dependent phosphatases"/>
    <property type="match status" value="1"/>
</dbReference>
<name>A0A9W7FCC2_9STRA</name>
<keyword evidence="1" id="KW-0732">Signal</keyword>
<protein>
    <recommendedName>
        <fullName evidence="2">Calcineurin-like phosphoesterase domain-containing protein</fullName>
    </recommendedName>
</protein>
<reference evidence="4" key="1">
    <citation type="journal article" date="2023" name="Commun. Biol.">
        <title>Genome analysis of Parmales, the sister group of diatoms, reveals the evolutionary specialization of diatoms from phago-mixotrophs to photoautotrophs.</title>
        <authorList>
            <person name="Ban H."/>
            <person name="Sato S."/>
            <person name="Yoshikawa S."/>
            <person name="Yamada K."/>
            <person name="Nakamura Y."/>
            <person name="Ichinomiya M."/>
            <person name="Sato N."/>
            <person name="Blanc-Mathieu R."/>
            <person name="Endo H."/>
            <person name="Kuwata A."/>
            <person name="Ogata H."/>
        </authorList>
    </citation>
    <scope>NUCLEOTIDE SEQUENCE [LARGE SCALE GENOMIC DNA]</scope>
    <source>
        <strain evidence="4">NIES 3699</strain>
    </source>
</reference>